<feature type="transmembrane region" description="Helical" evidence="3">
    <location>
        <begin position="291"/>
        <end position="312"/>
    </location>
</feature>
<keyword evidence="2" id="KW-0175">Coiled coil</keyword>
<dbReference type="InterPro" id="IPR002641">
    <property type="entry name" value="PNPLA_dom"/>
</dbReference>
<evidence type="ECO:0000259" key="4">
    <source>
        <dbReference type="Pfam" id="PF01734"/>
    </source>
</evidence>
<dbReference type="GO" id="GO:0006629">
    <property type="term" value="P:lipid metabolic process"/>
    <property type="evidence" value="ECO:0007669"/>
    <property type="project" value="UniProtKB-KW"/>
</dbReference>
<keyword evidence="3" id="KW-0812">Transmembrane</keyword>
<dbReference type="Proteomes" id="UP000320523">
    <property type="component" value="Unassembled WGS sequence"/>
</dbReference>
<evidence type="ECO:0000256" key="2">
    <source>
        <dbReference type="SAM" id="Coils"/>
    </source>
</evidence>
<gene>
    <name evidence="5" type="ORF">EWV75_17870</name>
</gene>
<evidence type="ECO:0000313" key="6">
    <source>
        <dbReference type="Proteomes" id="UP000320523"/>
    </source>
</evidence>
<feature type="domain" description="PNPLA" evidence="4">
    <location>
        <begin position="508"/>
        <end position="740"/>
    </location>
</feature>
<name>A0A552JDK4_9CHRO</name>
<dbReference type="Pfam" id="PF01734">
    <property type="entry name" value="Patatin"/>
    <property type="match status" value="1"/>
</dbReference>
<feature type="transmembrane region" description="Helical" evidence="3">
    <location>
        <begin position="153"/>
        <end position="174"/>
    </location>
</feature>
<organism evidence="5 6">
    <name type="scientific">Microcystis wesenbergii Mw_QC_S_20081001_S30D</name>
    <dbReference type="NCBI Taxonomy" id="2486245"/>
    <lineage>
        <taxon>Bacteria</taxon>
        <taxon>Bacillati</taxon>
        <taxon>Cyanobacteriota</taxon>
        <taxon>Cyanophyceae</taxon>
        <taxon>Oscillatoriophycideae</taxon>
        <taxon>Chroococcales</taxon>
        <taxon>Microcystaceae</taxon>
        <taxon>Microcystis</taxon>
    </lineage>
</organism>
<feature type="transmembrane region" description="Helical" evidence="3">
    <location>
        <begin position="186"/>
        <end position="209"/>
    </location>
</feature>
<feature type="transmembrane region" description="Helical" evidence="3">
    <location>
        <begin position="221"/>
        <end position="240"/>
    </location>
</feature>
<evidence type="ECO:0000256" key="1">
    <source>
        <dbReference type="ARBA" id="ARBA00023098"/>
    </source>
</evidence>
<feature type="coiled-coil region" evidence="2">
    <location>
        <begin position="453"/>
        <end position="491"/>
    </location>
</feature>
<reference evidence="5 6" key="1">
    <citation type="submission" date="2019-01" db="EMBL/GenBank/DDBJ databases">
        <title>Coherence of Microcystis species and biogeography revealed through population genomics.</title>
        <authorList>
            <person name="Perez-Carrascal O.M."/>
            <person name="Terrat Y."/>
            <person name="Giani A."/>
            <person name="Fortin N."/>
            <person name="Tromas N."/>
            <person name="Shapiro B.J."/>
        </authorList>
    </citation>
    <scope>NUCLEOTIDE SEQUENCE [LARGE SCALE GENOMIC DNA]</scope>
    <source>
        <strain evidence="5">Mw_QC_S_20081001_S30D</strain>
    </source>
</reference>
<dbReference type="InterPro" id="IPR016035">
    <property type="entry name" value="Acyl_Trfase/lysoPLipase"/>
</dbReference>
<feature type="transmembrane region" description="Helical" evidence="3">
    <location>
        <begin position="405"/>
        <end position="424"/>
    </location>
</feature>
<feature type="transmembrane region" description="Helical" evidence="3">
    <location>
        <begin position="497"/>
        <end position="516"/>
    </location>
</feature>
<feature type="transmembrane region" description="Helical" evidence="3">
    <location>
        <begin position="344"/>
        <end position="364"/>
    </location>
</feature>
<keyword evidence="3" id="KW-0472">Membrane</keyword>
<dbReference type="Gene3D" id="3.40.1090.10">
    <property type="entry name" value="Cytosolic phospholipase A2 catalytic domain"/>
    <property type="match status" value="1"/>
</dbReference>
<feature type="transmembrane region" description="Helical" evidence="3">
    <location>
        <begin position="86"/>
        <end position="104"/>
    </location>
</feature>
<feature type="transmembrane region" description="Helical" evidence="3">
    <location>
        <begin position="260"/>
        <end position="279"/>
    </location>
</feature>
<sequence>MFSLNDLYELIAKISNLKGILALILGFALLSILLWWRAKKLNLGPQNQILDSRWSYTSHEVQEFFKNLEPKGVELYKWTEITVDGIFPFIYGAFCATFIVLLYPTEVARILILFPAFTTLTDLGENLTIFALASQYSKSKNSHLSNLTKIAMFFTRTKFVLLSTSLVIILIGGITKYHSFFFPLRVPIVFGLILGVFPILANTLASVLFQNLFFMRGSWQLASVTVGSTMAALMVSFTSEEIFLKNPSLISSSSQNLLPLMRYGLALLLTLPTWVMVWWRSRSELKPGEWISGILVGLVASGGFIGLIVWLGSLLKDFSVKNLAIFQQIPALGQYISQLREEDFLGLALGISGLLIYGLVIYFFKPRRKKIVSYLGEAPALLYALLLIWILTGVLGLLTSHLDPFHFPIILSLIVFSGLMYLFFEVDHYFKVTKICRPSSQDQDTPQEMKNFNKAIEKRLEKQKQYLEKQNQNLEEQLQKGELSQEKYENEIKKEQYNGLTLVVVAASGGGIQAAGWTVQVLNGLQEELGPSFTQAIGLISSVSGGSVGTMFFFDRFGKKGFPEQQELEIVFNNATEDNLDAVGWGLAYPDLVRIWFPPLAGGKYNDRGYAIEEDWKGNMRKPDATLKDLRTQIFNGQIPIPVFNATLVEDGRRFLISPMTFLENIQDAEKRKAFDFNTLFNGQNLNKKSQTNDEIYDLDITTAARLSASFPYVSPIARNDGDFKFNYHVADGGYFDNSGMFTAVEWLDKYLDDRFNSVPLIWLLLREVHPLAGILSLRKSLSTKLNIKRVLLLQINASPEATLPPKIKGDKGWFMEWIGPLQAVYSVRDSTQASRNSKEVELLAKRGKRKGIDIKSFPISFPERNLTTKKEYKQPLSWKLTEQQKENLRSGWEDVKQGQTFQKLRDLWQGQGQDQWNIPRNW</sequence>
<proteinExistence type="predicted"/>
<dbReference type="AlphaFoldDB" id="A0A552JDK4"/>
<dbReference type="EMBL" id="SFAT01000168">
    <property type="protein sequence ID" value="TRU93771.1"/>
    <property type="molecule type" value="Genomic_DNA"/>
</dbReference>
<protein>
    <recommendedName>
        <fullName evidence="4">PNPLA domain-containing protein</fullName>
    </recommendedName>
</protein>
<keyword evidence="1" id="KW-0443">Lipid metabolism</keyword>
<keyword evidence="3" id="KW-1133">Transmembrane helix</keyword>
<evidence type="ECO:0000256" key="3">
    <source>
        <dbReference type="SAM" id="Phobius"/>
    </source>
</evidence>
<comment type="caution">
    <text evidence="5">The sequence shown here is derived from an EMBL/GenBank/DDBJ whole genome shotgun (WGS) entry which is preliminary data.</text>
</comment>
<dbReference type="SUPFAM" id="SSF52151">
    <property type="entry name" value="FabD/lysophospholipase-like"/>
    <property type="match status" value="1"/>
</dbReference>
<accession>A0A552JDK4</accession>
<feature type="transmembrane region" description="Helical" evidence="3">
    <location>
        <begin position="20"/>
        <end position="38"/>
    </location>
</feature>
<evidence type="ECO:0000313" key="5">
    <source>
        <dbReference type="EMBL" id="TRU93771.1"/>
    </source>
</evidence>